<gene>
    <name evidence="3" type="ORF">DSYM_25030</name>
</gene>
<dbReference type="AlphaFoldDB" id="A0A809SBV2"/>
<feature type="chain" id="PRO_5035186793" evidence="1">
    <location>
        <begin position="21"/>
        <end position="170"/>
    </location>
</feature>
<dbReference type="Proteomes" id="UP000662914">
    <property type="component" value="Chromosome"/>
</dbReference>
<evidence type="ECO:0000259" key="2">
    <source>
        <dbReference type="Pfam" id="PF13511"/>
    </source>
</evidence>
<sequence>MSLVRICLLAMLALSFSAGAQTLYKWVGKDGKVHYSDQPPPKEIRKVEEPRLRAGTIDTGGLPFETQQASKNFPVTLFTSADCKSECDHARAFLHQRGVPFSESIVGTPEQAEAYKKRFASVGLLLPALTVGSQKQQGFEAGAWNDMLDNAGYARTAIPGATSAPAPAAQ</sequence>
<evidence type="ECO:0000256" key="1">
    <source>
        <dbReference type="SAM" id="SignalP"/>
    </source>
</evidence>
<name>A0A809SBV2_9PROT</name>
<proteinExistence type="predicted"/>
<accession>A0A809SBV2</accession>
<reference evidence="3" key="1">
    <citation type="journal article" name="DNA Res.">
        <title>The physiological potential of anammox bacteria as revealed by their core genome structure.</title>
        <authorList>
            <person name="Okubo T."/>
            <person name="Toyoda A."/>
            <person name="Fukuhara K."/>
            <person name="Uchiyama I."/>
            <person name="Harigaya Y."/>
            <person name="Kuroiwa M."/>
            <person name="Suzuki T."/>
            <person name="Murakami Y."/>
            <person name="Suwa Y."/>
            <person name="Takami H."/>
        </authorList>
    </citation>
    <scope>NUCLEOTIDE SEQUENCE</scope>
    <source>
        <strain evidence="3">317325-3</strain>
    </source>
</reference>
<dbReference type="InterPro" id="IPR025392">
    <property type="entry name" value="DUF4124"/>
</dbReference>
<evidence type="ECO:0000313" key="3">
    <source>
        <dbReference type="EMBL" id="BBO21804.1"/>
    </source>
</evidence>
<dbReference type="EMBL" id="AP021857">
    <property type="protein sequence ID" value="BBO21804.1"/>
    <property type="molecule type" value="Genomic_DNA"/>
</dbReference>
<protein>
    <submittedName>
        <fullName evidence="3">Glutaredoxin family protein</fullName>
    </submittedName>
</protein>
<dbReference type="Gene3D" id="3.40.30.10">
    <property type="entry name" value="Glutaredoxin"/>
    <property type="match status" value="1"/>
</dbReference>
<organism evidence="3 4">
    <name type="scientific">Candidatus Desulfobacillus denitrificans</name>
    <dbReference type="NCBI Taxonomy" id="2608985"/>
    <lineage>
        <taxon>Bacteria</taxon>
        <taxon>Pseudomonadati</taxon>
        <taxon>Pseudomonadota</taxon>
        <taxon>Betaproteobacteria</taxon>
        <taxon>Candidatus Desulfobacillus</taxon>
    </lineage>
</organism>
<evidence type="ECO:0000313" key="4">
    <source>
        <dbReference type="Proteomes" id="UP000662914"/>
    </source>
</evidence>
<feature type="signal peptide" evidence="1">
    <location>
        <begin position="1"/>
        <end position="20"/>
    </location>
</feature>
<keyword evidence="1" id="KW-0732">Signal</keyword>
<dbReference type="KEGG" id="ddz:DSYM_25030"/>
<feature type="domain" description="DUF4124" evidence="2">
    <location>
        <begin position="10"/>
        <end position="45"/>
    </location>
</feature>
<dbReference type="Pfam" id="PF13511">
    <property type="entry name" value="DUF4124"/>
    <property type="match status" value="1"/>
</dbReference>